<protein>
    <submittedName>
        <fullName evidence="8">Cytochrome d ubiquinol oxidase subunit II</fullName>
    </submittedName>
</protein>
<evidence type="ECO:0000256" key="6">
    <source>
        <dbReference type="ARBA" id="ARBA00023136"/>
    </source>
</evidence>
<feature type="transmembrane region" description="Helical" evidence="7">
    <location>
        <begin position="125"/>
        <end position="147"/>
    </location>
</feature>
<dbReference type="EMBL" id="JBHUJC010000001">
    <property type="protein sequence ID" value="MFD2274906.1"/>
    <property type="molecule type" value="Genomic_DNA"/>
</dbReference>
<feature type="transmembrane region" description="Helical" evidence="7">
    <location>
        <begin position="190"/>
        <end position="211"/>
    </location>
</feature>
<comment type="subcellular location">
    <subcellularLocation>
        <location evidence="1">Cell membrane</location>
        <topology evidence="1">Multi-pass membrane protein</topology>
    </subcellularLocation>
</comment>
<keyword evidence="4 7" id="KW-0812">Transmembrane</keyword>
<gene>
    <name evidence="8" type="ORF">ACFSQZ_00350</name>
</gene>
<dbReference type="Proteomes" id="UP001597297">
    <property type="component" value="Unassembled WGS sequence"/>
</dbReference>
<evidence type="ECO:0000256" key="4">
    <source>
        <dbReference type="ARBA" id="ARBA00022692"/>
    </source>
</evidence>
<proteinExistence type="inferred from homology"/>
<evidence type="ECO:0000256" key="2">
    <source>
        <dbReference type="ARBA" id="ARBA00007543"/>
    </source>
</evidence>
<keyword evidence="6 7" id="KW-0472">Membrane</keyword>
<feature type="transmembrane region" description="Helical" evidence="7">
    <location>
        <begin position="12"/>
        <end position="30"/>
    </location>
</feature>
<organism evidence="8 9">
    <name type="scientific">Rubritalea spongiae</name>
    <dbReference type="NCBI Taxonomy" id="430797"/>
    <lineage>
        <taxon>Bacteria</taxon>
        <taxon>Pseudomonadati</taxon>
        <taxon>Verrucomicrobiota</taxon>
        <taxon>Verrucomicrobiia</taxon>
        <taxon>Verrucomicrobiales</taxon>
        <taxon>Rubritaleaceae</taxon>
        <taxon>Rubritalea</taxon>
    </lineage>
</organism>
<evidence type="ECO:0000256" key="5">
    <source>
        <dbReference type="ARBA" id="ARBA00022989"/>
    </source>
</evidence>
<evidence type="ECO:0000313" key="8">
    <source>
        <dbReference type="EMBL" id="MFD2274906.1"/>
    </source>
</evidence>
<comment type="similarity">
    <text evidence="2">Belongs to the cytochrome ubiquinol oxidase subunit 2 family.</text>
</comment>
<keyword evidence="9" id="KW-1185">Reference proteome</keyword>
<dbReference type="PANTHER" id="PTHR43141:SF2">
    <property type="entry name" value="BLR3729 PROTEIN"/>
    <property type="match status" value="1"/>
</dbReference>
<comment type="caution">
    <text evidence="8">The sequence shown here is derived from an EMBL/GenBank/DDBJ whole genome shotgun (WGS) entry which is preliminary data.</text>
</comment>
<dbReference type="RefSeq" id="WP_377096369.1">
    <property type="nucleotide sequence ID" value="NZ_JBHSJM010000001.1"/>
</dbReference>
<feature type="transmembrane region" description="Helical" evidence="7">
    <location>
        <begin position="302"/>
        <end position="324"/>
    </location>
</feature>
<feature type="transmembrane region" description="Helical" evidence="7">
    <location>
        <begin position="159"/>
        <end position="178"/>
    </location>
</feature>
<evidence type="ECO:0000256" key="3">
    <source>
        <dbReference type="ARBA" id="ARBA00022475"/>
    </source>
</evidence>
<feature type="transmembrane region" description="Helical" evidence="7">
    <location>
        <begin position="260"/>
        <end position="282"/>
    </location>
</feature>
<reference evidence="9" key="1">
    <citation type="journal article" date="2019" name="Int. J. Syst. Evol. Microbiol.">
        <title>The Global Catalogue of Microorganisms (GCM) 10K type strain sequencing project: providing services to taxonomists for standard genome sequencing and annotation.</title>
        <authorList>
            <consortium name="The Broad Institute Genomics Platform"/>
            <consortium name="The Broad Institute Genome Sequencing Center for Infectious Disease"/>
            <person name="Wu L."/>
            <person name="Ma J."/>
        </authorList>
    </citation>
    <scope>NUCLEOTIDE SEQUENCE [LARGE SCALE GENOMIC DNA]</scope>
    <source>
        <strain evidence="9">JCM 16545</strain>
    </source>
</reference>
<accession>A0ABW5DX39</accession>
<dbReference type="InterPro" id="IPR003317">
    <property type="entry name" value="Cyt-d_oxidase_su2"/>
</dbReference>
<sequence>MIEQFIESGDWLPFAFAFLIGVSMLLYAILDGYDLGVGILSRQVDGEDKEKMISSIGPFWDANETWLVMGVGLLLVAFPTAHGVVLTNLYIPVTVMILSLVYRGVSYDFRKKVAPEKKEKWNRSFFVSSLLVALTQGYMVGSFVIGFKEGILGEFFSMSFGFIVTAGYVLMGSTWLIMKCEGELQKRALKWARVALWFMVLGAIMSSLAAVFLDTRIYDRMFSFPELTLLIIMPVMSIILTVLMHILCGVLPLENDKLSWLPFVISMFIFVFGGIGLVYSFYPYIIPGHLKITDAAAAPASLWIILVGTLVVFPFLIGYTALAYRIFKGKVKLLSYD</sequence>
<feature type="transmembrane region" description="Helical" evidence="7">
    <location>
        <begin position="231"/>
        <end position="253"/>
    </location>
</feature>
<dbReference type="Pfam" id="PF02322">
    <property type="entry name" value="Cyt_bd_oxida_II"/>
    <property type="match status" value="1"/>
</dbReference>
<keyword evidence="5 7" id="KW-1133">Transmembrane helix</keyword>
<feature type="transmembrane region" description="Helical" evidence="7">
    <location>
        <begin position="84"/>
        <end position="105"/>
    </location>
</feature>
<evidence type="ECO:0000256" key="7">
    <source>
        <dbReference type="SAM" id="Phobius"/>
    </source>
</evidence>
<name>A0ABW5DX39_9BACT</name>
<dbReference type="PANTHER" id="PTHR43141">
    <property type="entry name" value="CYTOCHROME BD2 SUBUNIT II"/>
    <property type="match status" value="1"/>
</dbReference>
<keyword evidence="3" id="KW-1003">Cell membrane</keyword>
<evidence type="ECO:0000256" key="1">
    <source>
        <dbReference type="ARBA" id="ARBA00004651"/>
    </source>
</evidence>
<evidence type="ECO:0000313" key="9">
    <source>
        <dbReference type="Proteomes" id="UP001597297"/>
    </source>
</evidence>